<dbReference type="InterPro" id="IPR010611">
    <property type="entry name" value="3D_dom"/>
</dbReference>
<feature type="domain" description="LysM" evidence="3">
    <location>
        <begin position="27"/>
        <end position="70"/>
    </location>
</feature>
<dbReference type="GO" id="GO:0004553">
    <property type="term" value="F:hydrolase activity, hydrolyzing O-glycosyl compounds"/>
    <property type="evidence" value="ECO:0007669"/>
    <property type="project" value="InterPro"/>
</dbReference>
<reference evidence="4 5" key="1">
    <citation type="submission" date="2016-10" db="EMBL/GenBank/DDBJ databases">
        <authorList>
            <person name="de Groot N.N."/>
        </authorList>
    </citation>
    <scope>NUCLEOTIDE SEQUENCE [LARGE SCALE GENOMIC DNA]</scope>
    <source>
        <strain evidence="5">P4B,CCM 7963,CECT 7998,DSM 25260,IBRC-M 10614,KCTC 13821</strain>
    </source>
</reference>
<dbReference type="Pfam" id="PF06725">
    <property type="entry name" value="3D"/>
    <property type="match status" value="1"/>
</dbReference>
<dbReference type="SMART" id="SM00257">
    <property type="entry name" value="LysM"/>
    <property type="match status" value="1"/>
</dbReference>
<evidence type="ECO:0000313" key="4">
    <source>
        <dbReference type="EMBL" id="SDH75162.1"/>
    </source>
</evidence>
<keyword evidence="1" id="KW-0732">Signal</keyword>
<dbReference type="AlphaFoldDB" id="A0A1G8EZ80"/>
<dbReference type="GO" id="GO:0009254">
    <property type="term" value="P:peptidoglycan turnover"/>
    <property type="evidence" value="ECO:0007669"/>
    <property type="project" value="InterPro"/>
</dbReference>
<dbReference type="InterPro" id="IPR051933">
    <property type="entry name" value="Resuscitation_pf_RpfB"/>
</dbReference>
<evidence type="ECO:0000256" key="2">
    <source>
        <dbReference type="SAM" id="MobiDB-lite"/>
    </source>
</evidence>
<dbReference type="PANTHER" id="PTHR39160">
    <property type="entry name" value="CELL WALL-BINDING PROTEIN YOCH"/>
    <property type="match status" value="1"/>
</dbReference>
<dbReference type="PROSITE" id="PS51782">
    <property type="entry name" value="LYSM"/>
    <property type="match status" value="1"/>
</dbReference>
<dbReference type="SUPFAM" id="SSF54106">
    <property type="entry name" value="LysM domain"/>
    <property type="match status" value="1"/>
</dbReference>
<accession>A0A1G8EZ80</accession>
<dbReference type="STRING" id="930129.SAMN05216352_102443"/>
<dbReference type="Gene3D" id="3.10.350.10">
    <property type="entry name" value="LysM domain"/>
    <property type="match status" value="1"/>
</dbReference>
<keyword evidence="5" id="KW-1185">Reference proteome</keyword>
<dbReference type="GO" id="GO:0019867">
    <property type="term" value="C:outer membrane"/>
    <property type="evidence" value="ECO:0007669"/>
    <property type="project" value="InterPro"/>
</dbReference>
<dbReference type="PANTHER" id="PTHR39160:SF4">
    <property type="entry name" value="RESUSCITATION-PROMOTING FACTOR RPFB"/>
    <property type="match status" value="1"/>
</dbReference>
<feature type="compositionally biased region" description="Low complexity" evidence="2">
    <location>
        <begin position="72"/>
        <end position="83"/>
    </location>
</feature>
<dbReference type="InterPro" id="IPR036908">
    <property type="entry name" value="RlpA-like_sf"/>
</dbReference>
<dbReference type="Pfam" id="PF01476">
    <property type="entry name" value="LysM"/>
    <property type="match status" value="1"/>
</dbReference>
<protein>
    <submittedName>
        <fullName evidence="4">3D (Asp-Asp-Asp) domain-containing protein</fullName>
    </submittedName>
</protein>
<proteinExistence type="predicted"/>
<sequence>MKKLISATTMAVALLIGVSIDDAEASNTYTVESGDTLYRIALNHDISVSELKSWNDLSSNLIYPNQELDVTGDGSVSASSSESTSEKQSEQKTASEMTVSSTAYTANCSGCSGITATGINLKANPDKKVISVDPDVIPLGTEVHVEGYGTAVAGDTGGAIKGNKIDVFFSDRSEALQWGNKKVNIKILE</sequence>
<dbReference type="CDD" id="cd22786">
    <property type="entry name" value="DPBB_YuiC-like"/>
    <property type="match status" value="1"/>
</dbReference>
<dbReference type="InterPro" id="IPR036779">
    <property type="entry name" value="LysM_dom_sf"/>
</dbReference>
<dbReference type="CDD" id="cd00118">
    <property type="entry name" value="LysM"/>
    <property type="match status" value="1"/>
</dbReference>
<dbReference type="SUPFAM" id="SSF50685">
    <property type="entry name" value="Barwin-like endoglucanases"/>
    <property type="match status" value="1"/>
</dbReference>
<evidence type="ECO:0000313" key="5">
    <source>
        <dbReference type="Proteomes" id="UP000199017"/>
    </source>
</evidence>
<dbReference type="RefSeq" id="WP_170031806.1">
    <property type="nucleotide sequence ID" value="NZ_FNDU01000002.1"/>
</dbReference>
<gene>
    <name evidence="4" type="ORF">SAMN05216352_102443</name>
</gene>
<evidence type="ECO:0000259" key="3">
    <source>
        <dbReference type="PROSITE" id="PS51782"/>
    </source>
</evidence>
<evidence type="ECO:0000256" key="1">
    <source>
        <dbReference type="ARBA" id="ARBA00022729"/>
    </source>
</evidence>
<dbReference type="InterPro" id="IPR018392">
    <property type="entry name" value="LysM"/>
</dbReference>
<name>A0A1G8EZ80_9BACI</name>
<dbReference type="Proteomes" id="UP000199017">
    <property type="component" value="Unassembled WGS sequence"/>
</dbReference>
<organism evidence="4 5">
    <name type="scientific">Alteribacillus bidgolensis</name>
    <dbReference type="NCBI Taxonomy" id="930129"/>
    <lineage>
        <taxon>Bacteria</taxon>
        <taxon>Bacillati</taxon>
        <taxon>Bacillota</taxon>
        <taxon>Bacilli</taxon>
        <taxon>Bacillales</taxon>
        <taxon>Bacillaceae</taxon>
        <taxon>Alteribacillus</taxon>
    </lineage>
</organism>
<dbReference type="EMBL" id="FNDU01000002">
    <property type="protein sequence ID" value="SDH75162.1"/>
    <property type="molecule type" value="Genomic_DNA"/>
</dbReference>
<feature type="region of interest" description="Disordered" evidence="2">
    <location>
        <begin position="72"/>
        <end position="98"/>
    </location>
</feature>
<dbReference type="Gene3D" id="2.40.40.10">
    <property type="entry name" value="RlpA-like domain"/>
    <property type="match status" value="1"/>
</dbReference>